<organism evidence="1 2">
    <name type="scientific">Pseudomonas fluorescens</name>
    <dbReference type="NCBI Taxonomy" id="294"/>
    <lineage>
        <taxon>Bacteria</taxon>
        <taxon>Pseudomonadati</taxon>
        <taxon>Pseudomonadota</taxon>
        <taxon>Gammaproteobacteria</taxon>
        <taxon>Pseudomonadales</taxon>
        <taxon>Pseudomonadaceae</taxon>
        <taxon>Pseudomonas</taxon>
    </lineage>
</organism>
<name>A0A4Y9T978_PSEFL</name>
<reference evidence="1 2" key="1">
    <citation type="submission" date="2019-03" db="EMBL/GenBank/DDBJ databases">
        <title>Biocontrol and xenobiotic degradation properties of endophytic Pseudomonas fluorescens strain BRZ63.</title>
        <authorList>
            <person name="Chlebek D.A."/>
            <person name="Pinski A."/>
            <person name="Zur J.P."/>
            <person name="Michalska J."/>
            <person name="Hupert-Kocurek K.T."/>
        </authorList>
    </citation>
    <scope>NUCLEOTIDE SEQUENCE [LARGE SCALE GENOMIC DNA]</scope>
    <source>
        <strain evidence="1 2">BRZ63</strain>
    </source>
</reference>
<dbReference type="SUPFAM" id="SSF102588">
    <property type="entry name" value="LmbE-like"/>
    <property type="match status" value="1"/>
</dbReference>
<gene>
    <name evidence="1" type="ORF">E4T65_23105</name>
</gene>
<dbReference type="AlphaFoldDB" id="A0A4Y9T978"/>
<dbReference type="Proteomes" id="UP000297322">
    <property type="component" value="Unassembled WGS sequence"/>
</dbReference>
<dbReference type="InterPro" id="IPR003737">
    <property type="entry name" value="GlcNAc_PI_deacetylase-related"/>
</dbReference>
<dbReference type="Gene3D" id="3.40.50.10320">
    <property type="entry name" value="LmbE-like"/>
    <property type="match status" value="1"/>
</dbReference>
<evidence type="ECO:0000313" key="1">
    <source>
        <dbReference type="EMBL" id="TFW40985.1"/>
    </source>
</evidence>
<comment type="caution">
    <text evidence="1">The sequence shown here is derived from an EMBL/GenBank/DDBJ whole genome shotgun (WGS) entry which is preliminary data.</text>
</comment>
<protein>
    <submittedName>
        <fullName evidence="1">PIG-L family deacetylase</fullName>
    </submittedName>
</protein>
<dbReference type="EMBL" id="SPVI01000016">
    <property type="protein sequence ID" value="TFW40985.1"/>
    <property type="molecule type" value="Genomic_DNA"/>
</dbReference>
<sequence>MKPSSIFLMAHQDDEFGVFHQIEHELKAGRWVRCVYVTDGAATADSDRRDLESRAVLQTLGVATTDILFVGRQLSIGDGQLHQHVGVFADWLDGFFNDHSTLQSCFVPAWEGGHPDHDLLHAIAVELLTTRATSVTVRQYSLYNARNCKGPFFRVLSPLPENGPVEQQPIAWRDRLRYIRLCLSYPSQWKTWLGLFPFVGGHYLCHGVQRLQDVNRQRLDQPPHQQPLYYERRGFLDWPTMQKAIAELQQKLSGLNPP</sequence>
<dbReference type="InterPro" id="IPR024078">
    <property type="entry name" value="LmbE-like_dom_sf"/>
</dbReference>
<accession>A0A4Y9T978</accession>
<dbReference type="Pfam" id="PF02585">
    <property type="entry name" value="PIG-L"/>
    <property type="match status" value="1"/>
</dbReference>
<dbReference type="RefSeq" id="WP_135196830.1">
    <property type="nucleotide sequence ID" value="NZ_SPVI01000016.1"/>
</dbReference>
<proteinExistence type="predicted"/>
<evidence type="ECO:0000313" key="2">
    <source>
        <dbReference type="Proteomes" id="UP000297322"/>
    </source>
</evidence>